<evidence type="ECO:0000313" key="2">
    <source>
        <dbReference type="EMBL" id="ADQ16921.1"/>
    </source>
</evidence>
<keyword evidence="3" id="KW-1185">Reference proteome</keyword>
<protein>
    <recommendedName>
        <fullName evidence="4">Outer membrane chaperone Skp (OmpH)</fullName>
    </recommendedName>
</protein>
<reference key="1">
    <citation type="submission" date="2010-11" db="EMBL/GenBank/DDBJ databases">
        <title>The complete genome of Leadbetterella byssophila DSM 17132.</title>
        <authorList>
            <consortium name="US DOE Joint Genome Institute (JGI-PGF)"/>
            <person name="Lucas S."/>
            <person name="Copeland A."/>
            <person name="Lapidus A."/>
            <person name="Glavina del Rio T."/>
            <person name="Dalin E."/>
            <person name="Tice H."/>
            <person name="Bruce D."/>
            <person name="Goodwin L."/>
            <person name="Pitluck S."/>
            <person name="Kyrpides N."/>
            <person name="Mavromatis K."/>
            <person name="Ivanova N."/>
            <person name="Teshima H."/>
            <person name="Brettin T."/>
            <person name="Detter J.C."/>
            <person name="Han C."/>
            <person name="Tapia R."/>
            <person name="Land M."/>
            <person name="Hauser L."/>
            <person name="Markowitz V."/>
            <person name="Cheng J.-F."/>
            <person name="Hugenholtz P."/>
            <person name="Woyke T."/>
            <person name="Wu D."/>
            <person name="Tindall B."/>
            <person name="Pomrenke H.G."/>
            <person name="Brambilla E."/>
            <person name="Klenk H.-P."/>
            <person name="Eisen J.A."/>
        </authorList>
    </citation>
    <scope>NUCLEOTIDE SEQUENCE [LARGE SCALE GENOMIC DNA]</scope>
    <source>
        <strain>DSM 17132</strain>
    </source>
</reference>
<sequence>MEAMKYLSLGFLLMLSIGAFAQQGPGRASVNASRTAATQDRITQIKIAKLTADMKLTKVQAQKFWPIYDAFDLQRREIRREIRSLSRNFSEDDDAFKKQERIQDLKQKELDLTKRYKADFLKVISEQQYGIMLVSEERFNQTLLETLKERNKD</sequence>
<dbReference type="AlphaFoldDB" id="E4RU87"/>
<dbReference type="EMBL" id="CP002305">
    <property type="protein sequence ID" value="ADQ16921.1"/>
    <property type="molecule type" value="Genomic_DNA"/>
</dbReference>
<gene>
    <name evidence="2" type="ordered locus">Lbys_1201</name>
</gene>
<name>E4RU87_LEAB4</name>
<evidence type="ECO:0008006" key="4">
    <source>
        <dbReference type="Google" id="ProtNLM"/>
    </source>
</evidence>
<feature type="chain" id="PRO_5003188147" description="Outer membrane chaperone Skp (OmpH)" evidence="1">
    <location>
        <begin position="22"/>
        <end position="153"/>
    </location>
</feature>
<dbReference type="HOGENOM" id="CLU_112450_0_1_10"/>
<keyword evidence="1" id="KW-0732">Signal</keyword>
<dbReference type="STRING" id="649349.Lbys_1201"/>
<reference evidence="2 3" key="2">
    <citation type="journal article" date="2011" name="Stand. Genomic Sci.">
        <title>Complete genome sequence of Leadbetterella byssophila type strain (4M15).</title>
        <authorList>
            <person name="Abt B."/>
            <person name="Teshima H."/>
            <person name="Lucas S."/>
            <person name="Lapidus A."/>
            <person name="Del Rio T.G."/>
            <person name="Nolan M."/>
            <person name="Tice H."/>
            <person name="Cheng J.F."/>
            <person name="Pitluck S."/>
            <person name="Liolios K."/>
            <person name="Pagani I."/>
            <person name="Ivanova N."/>
            <person name="Mavromatis K."/>
            <person name="Pati A."/>
            <person name="Tapia R."/>
            <person name="Han C."/>
            <person name="Goodwin L."/>
            <person name="Chen A."/>
            <person name="Palaniappan K."/>
            <person name="Land M."/>
            <person name="Hauser L."/>
            <person name="Chang Y.J."/>
            <person name="Jeffries C.D."/>
            <person name="Rohde M."/>
            <person name="Goker M."/>
            <person name="Tindall B.J."/>
            <person name="Detter J.C."/>
            <person name="Woyke T."/>
            <person name="Bristow J."/>
            <person name="Eisen J.A."/>
            <person name="Markowitz V."/>
            <person name="Hugenholtz P."/>
            <person name="Klenk H.P."/>
            <person name="Kyrpides N.C."/>
        </authorList>
    </citation>
    <scope>NUCLEOTIDE SEQUENCE [LARGE SCALE GENOMIC DNA]</scope>
    <source>
        <strain evidence="3">DSM 17132 / JCM 16389 / KACC 11308 / NBRC 106382 / 4M15</strain>
    </source>
</reference>
<organism evidence="2 3">
    <name type="scientific">Leadbetterella byssophila (strain DSM 17132 / JCM 16389 / KACC 11308 / NBRC 106382 / 4M15)</name>
    <dbReference type="NCBI Taxonomy" id="649349"/>
    <lineage>
        <taxon>Bacteria</taxon>
        <taxon>Pseudomonadati</taxon>
        <taxon>Bacteroidota</taxon>
        <taxon>Cytophagia</taxon>
        <taxon>Cytophagales</taxon>
        <taxon>Leadbetterellaceae</taxon>
        <taxon>Leadbetterella</taxon>
    </lineage>
</organism>
<evidence type="ECO:0000313" key="3">
    <source>
        <dbReference type="Proteomes" id="UP000007435"/>
    </source>
</evidence>
<dbReference type="KEGG" id="lby:Lbys_1201"/>
<dbReference type="Proteomes" id="UP000007435">
    <property type="component" value="Chromosome"/>
</dbReference>
<proteinExistence type="predicted"/>
<accession>E4RU87</accession>
<feature type="signal peptide" evidence="1">
    <location>
        <begin position="1"/>
        <end position="21"/>
    </location>
</feature>
<evidence type="ECO:0000256" key="1">
    <source>
        <dbReference type="SAM" id="SignalP"/>
    </source>
</evidence>